<name>A0ABS6KEK6_9FIRM</name>
<dbReference type="EMBL" id="JAHQCX010000026">
    <property type="protein sequence ID" value="MBU9728957.1"/>
    <property type="molecule type" value="Genomic_DNA"/>
</dbReference>
<keyword evidence="1" id="KW-0812">Transmembrane</keyword>
<comment type="caution">
    <text evidence="2">The sequence shown here is derived from an EMBL/GenBank/DDBJ whole genome shotgun (WGS) entry which is preliminary data.</text>
</comment>
<keyword evidence="1" id="KW-0472">Membrane</keyword>
<proteinExistence type="predicted"/>
<dbReference type="Proteomes" id="UP001314681">
    <property type="component" value="Unassembled WGS sequence"/>
</dbReference>
<gene>
    <name evidence="2" type="ORF">KTH90_23480</name>
</gene>
<keyword evidence="1" id="KW-1133">Transmembrane helix</keyword>
<organism evidence="2 3">
    <name type="scientific">Diplocloster modestus</name>
    <dbReference type="NCBI Taxonomy" id="2850322"/>
    <lineage>
        <taxon>Bacteria</taxon>
        <taxon>Bacillati</taxon>
        <taxon>Bacillota</taxon>
        <taxon>Clostridia</taxon>
        <taxon>Lachnospirales</taxon>
        <taxon>Lachnospiraceae</taxon>
        <taxon>Diplocloster</taxon>
    </lineage>
</organism>
<evidence type="ECO:0000256" key="1">
    <source>
        <dbReference type="SAM" id="Phobius"/>
    </source>
</evidence>
<evidence type="ECO:0000313" key="3">
    <source>
        <dbReference type="Proteomes" id="UP001314681"/>
    </source>
</evidence>
<reference evidence="2 3" key="1">
    <citation type="submission" date="2021-06" db="EMBL/GenBank/DDBJ databases">
        <title>Description of novel taxa of the family Lachnospiraceae.</title>
        <authorList>
            <person name="Chaplin A.V."/>
            <person name="Sokolova S.R."/>
            <person name="Pikina A.P."/>
            <person name="Korzhanova M."/>
            <person name="Belova V."/>
            <person name="Korostin D."/>
            <person name="Efimov B.A."/>
        </authorList>
    </citation>
    <scope>NUCLEOTIDE SEQUENCE [LARGE SCALE GENOMIC DNA]</scope>
    <source>
        <strain evidence="2 3">ASD4241</strain>
    </source>
</reference>
<feature type="transmembrane region" description="Helical" evidence="1">
    <location>
        <begin position="12"/>
        <end position="31"/>
    </location>
</feature>
<evidence type="ECO:0000313" key="2">
    <source>
        <dbReference type="EMBL" id="MBU9728957.1"/>
    </source>
</evidence>
<keyword evidence="3" id="KW-1185">Reference proteome</keyword>
<protein>
    <submittedName>
        <fullName evidence="2">Uncharacterized protein</fullName>
    </submittedName>
</protein>
<accession>A0ABS6KEK6</accession>
<sequence>MEAIITYFTSHIVEWLFGAAATLALFGYHRISRSIKEQKEKNDAIAEGIQALLRENIIQSYNHYKEKGYCPIYAKESIRRLYQPYHKLDGNDVATKLKDELLAMQTEKGSPPPAANQ</sequence>